<feature type="domain" description="Response regulatory" evidence="5">
    <location>
        <begin position="173"/>
        <end position="297"/>
    </location>
</feature>
<evidence type="ECO:0000256" key="3">
    <source>
        <dbReference type="PROSITE-ProRule" id="PRU00169"/>
    </source>
</evidence>
<accession>A0A099NTK5</accession>
<feature type="region of interest" description="Disordered" evidence="4">
    <location>
        <begin position="333"/>
        <end position="354"/>
    </location>
</feature>
<dbReference type="PANTHER" id="PTHR45339:SF1">
    <property type="entry name" value="HYBRID SIGNAL TRANSDUCTION HISTIDINE KINASE J"/>
    <property type="match status" value="1"/>
</dbReference>
<feature type="compositionally biased region" description="Basic and acidic residues" evidence="4">
    <location>
        <begin position="333"/>
        <end position="343"/>
    </location>
</feature>
<dbReference type="AlphaFoldDB" id="A0A099NTK5"/>
<feature type="compositionally biased region" description="Basic residues" evidence="4">
    <location>
        <begin position="344"/>
        <end position="354"/>
    </location>
</feature>
<dbReference type="InterPro" id="IPR011006">
    <property type="entry name" value="CheY-like_superfamily"/>
</dbReference>
<dbReference type="GO" id="GO:0036180">
    <property type="term" value="P:filamentous growth of a population of unicellular organisms in response to biotic stimulus"/>
    <property type="evidence" value="ECO:0007669"/>
    <property type="project" value="UniProtKB-ARBA"/>
</dbReference>
<dbReference type="Proteomes" id="UP000029867">
    <property type="component" value="Unassembled WGS sequence"/>
</dbReference>
<evidence type="ECO:0000256" key="4">
    <source>
        <dbReference type="SAM" id="MobiDB-lite"/>
    </source>
</evidence>
<comment type="caution">
    <text evidence="6">The sequence shown here is derived from an EMBL/GenBank/DDBJ whole genome shotgun (WGS) entry which is preliminary data.</text>
</comment>
<keyword evidence="1 3" id="KW-0597">Phosphoprotein</keyword>
<evidence type="ECO:0000313" key="6">
    <source>
        <dbReference type="EMBL" id="KGK35900.1"/>
    </source>
</evidence>
<name>A0A099NTK5_PICKU</name>
<reference evidence="7" key="1">
    <citation type="journal article" date="2014" name="Microb. Cell Fact.">
        <title>Exploiting Issatchenkia orientalis SD108 for succinic acid production.</title>
        <authorList>
            <person name="Xiao H."/>
            <person name="Shao Z."/>
            <person name="Jiang Y."/>
            <person name="Dole S."/>
            <person name="Zhao H."/>
        </authorList>
    </citation>
    <scope>NUCLEOTIDE SEQUENCE [LARGE SCALE GENOMIC DNA]</scope>
    <source>
        <strain evidence="7">SD108</strain>
    </source>
</reference>
<dbReference type="SUPFAM" id="SSF52172">
    <property type="entry name" value="CheY-like"/>
    <property type="match status" value="1"/>
</dbReference>
<evidence type="ECO:0000256" key="1">
    <source>
        <dbReference type="ARBA" id="ARBA00022553"/>
    </source>
</evidence>
<protein>
    <recommendedName>
        <fullName evidence="5">Response regulatory domain-containing protein</fullName>
    </recommendedName>
</protein>
<dbReference type="PROSITE" id="PS50110">
    <property type="entry name" value="RESPONSE_REGULATORY"/>
    <property type="match status" value="1"/>
</dbReference>
<dbReference type="eggNOG" id="KOG0519">
    <property type="taxonomic scope" value="Eukaryota"/>
</dbReference>
<dbReference type="GO" id="GO:0071474">
    <property type="term" value="P:cellular hyperosmotic response"/>
    <property type="evidence" value="ECO:0007669"/>
    <property type="project" value="TreeGrafter"/>
</dbReference>
<feature type="modified residue" description="4-aspartylphosphate" evidence="3">
    <location>
        <position position="222"/>
    </location>
</feature>
<dbReference type="Gene3D" id="3.40.50.2300">
    <property type="match status" value="1"/>
</dbReference>
<dbReference type="GO" id="GO:0004673">
    <property type="term" value="F:protein histidine kinase activity"/>
    <property type="evidence" value="ECO:0007669"/>
    <property type="project" value="TreeGrafter"/>
</dbReference>
<dbReference type="GO" id="GO:1900445">
    <property type="term" value="P:positive regulation of filamentous growth of a population of unicellular organisms in response to biotic stimulus"/>
    <property type="evidence" value="ECO:0007669"/>
    <property type="project" value="UniProtKB-ARBA"/>
</dbReference>
<dbReference type="InterPro" id="IPR001789">
    <property type="entry name" value="Sig_transdc_resp-reg_receiver"/>
</dbReference>
<evidence type="ECO:0000256" key="2">
    <source>
        <dbReference type="ARBA" id="ARBA00023012"/>
    </source>
</evidence>
<organism evidence="6 7">
    <name type="scientific">Pichia kudriavzevii</name>
    <name type="common">Yeast</name>
    <name type="synonym">Issatchenkia orientalis</name>
    <dbReference type="NCBI Taxonomy" id="4909"/>
    <lineage>
        <taxon>Eukaryota</taxon>
        <taxon>Fungi</taxon>
        <taxon>Dikarya</taxon>
        <taxon>Ascomycota</taxon>
        <taxon>Saccharomycotina</taxon>
        <taxon>Pichiomycetes</taxon>
        <taxon>Pichiales</taxon>
        <taxon>Pichiaceae</taxon>
        <taxon>Pichia</taxon>
    </lineage>
</organism>
<dbReference type="HOGENOM" id="CLU_874914_0_0_1"/>
<dbReference type="EMBL" id="JQFK01000262">
    <property type="protein sequence ID" value="KGK35900.1"/>
    <property type="molecule type" value="Genomic_DNA"/>
</dbReference>
<keyword evidence="2" id="KW-0902">Two-component regulatory system</keyword>
<evidence type="ECO:0000259" key="5">
    <source>
        <dbReference type="PROSITE" id="PS50110"/>
    </source>
</evidence>
<sequence length="354" mass="39818">MGGDIWVTSEYGKGSNFYFTILVSPVNISLEKQLETLRPYRSQKILIATTDILESYVPQLVSDLESLLLEPHVLKIDDFNSDLKFAEEDSYDTIIIDNLKTGYKLRLLPQIKYVPLVLLHPHLPQLNMRVCLDLGISSYGNIPCSISDLGSVLLPALESKIIPPDNDGSVSYKILLAEDNLVNQKLAVKILEKHGHKVTVVENGQEAVDAVKTDTYDVILMDVQMPVMGGFEATRLIREWEKKKYADAAICFKSPIIALTAHAMLGDRERCLKSQMDEYLSKPLKPALLLQTISKCIHNMNQLREISRIGEGRDGNAEFKKFINQELLKRGGSDSLVKTEPRSNSKRLKYNGKD</sequence>
<proteinExistence type="predicted"/>
<dbReference type="VEuPathDB" id="FungiDB:C5L36_0D04010"/>
<dbReference type="CDD" id="cd17546">
    <property type="entry name" value="REC_hyHK_CKI1_RcsC-like"/>
    <property type="match status" value="1"/>
</dbReference>
<dbReference type="GO" id="GO:0000160">
    <property type="term" value="P:phosphorelay signal transduction system"/>
    <property type="evidence" value="ECO:0007669"/>
    <property type="project" value="UniProtKB-KW"/>
</dbReference>
<dbReference type="PANTHER" id="PTHR45339">
    <property type="entry name" value="HYBRID SIGNAL TRANSDUCTION HISTIDINE KINASE J"/>
    <property type="match status" value="1"/>
</dbReference>
<evidence type="ECO:0000313" key="7">
    <source>
        <dbReference type="Proteomes" id="UP000029867"/>
    </source>
</evidence>
<dbReference type="SMART" id="SM00448">
    <property type="entry name" value="REC"/>
    <property type="match status" value="1"/>
</dbReference>
<gene>
    <name evidence="6" type="ORF">JL09_g4950</name>
</gene>
<dbReference type="Pfam" id="PF00072">
    <property type="entry name" value="Response_reg"/>
    <property type="match status" value="1"/>
</dbReference>